<dbReference type="Gene3D" id="3.40.50.300">
    <property type="entry name" value="P-loop containing nucleotide triphosphate hydrolases"/>
    <property type="match status" value="1"/>
</dbReference>
<keyword evidence="6" id="KW-0067">ATP-binding</keyword>
<evidence type="ECO:0000256" key="3">
    <source>
        <dbReference type="ARBA" id="ARBA00022737"/>
    </source>
</evidence>
<keyword evidence="5" id="KW-0611">Plant defense</keyword>
<dbReference type="GO" id="GO:0005524">
    <property type="term" value="F:ATP binding"/>
    <property type="evidence" value="ECO:0007669"/>
    <property type="project" value="UniProtKB-KW"/>
</dbReference>
<dbReference type="EMBL" id="LSRQ01001991">
    <property type="protein sequence ID" value="OAY75858.1"/>
    <property type="molecule type" value="Genomic_DNA"/>
</dbReference>
<dbReference type="GO" id="GO:0051707">
    <property type="term" value="P:response to other organism"/>
    <property type="evidence" value="ECO:0007669"/>
    <property type="project" value="UniProtKB-ARBA"/>
</dbReference>
<dbReference type="Pfam" id="PF18052">
    <property type="entry name" value="Rx_N"/>
    <property type="match status" value="1"/>
</dbReference>
<gene>
    <name evidence="9" type="ORF">ACMD2_25265</name>
</gene>
<accession>A0A199VFR7</accession>
<keyword evidence="4" id="KW-0547">Nucleotide-binding</keyword>
<evidence type="ECO:0000256" key="1">
    <source>
        <dbReference type="ARBA" id="ARBA00008894"/>
    </source>
</evidence>
<evidence type="ECO:0000256" key="6">
    <source>
        <dbReference type="ARBA" id="ARBA00022840"/>
    </source>
</evidence>
<keyword evidence="2" id="KW-0433">Leucine-rich repeat</keyword>
<dbReference type="Pfam" id="PF00931">
    <property type="entry name" value="NB-ARC"/>
    <property type="match status" value="1"/>
</dbReference>
<feature type="domain" description="NB-ARC" evidence="7">
    <location>
        <begin position="175"/>
        <end position="338"/>
    </location>
</feature>
<evidence type="ECO:0000259" key="7">
    <source>
        <dbReference type="Pfam" id="PF00931"/>
    </source>
</evidence>
<organism evidence="9 10">
    <name type="scientific">Ananas comosus</name>
    <name type="common">Pineapple</name>
    <name type="synonym">Ananas ananas</name>
    <dbReference type="NCBI Taxonomy" id="4615"/>
    <lineage>
        <taxon>Eukaryota</taxon>
        <taxon>Viridiplantae</taxon>
        <taxon>Streptophyta</taxon>
        <taxon>Embryophyta</taxon>
        <taxon>Tracheophyta</taxon>
        <taxon>Spermatophyta</taxon>
        <taxon>Magnoliopsida</taxon>
        <taxon>Liliopsida</taxon>
        <taxon>Poales</taxon>
        <taxon>Bromeliaceae</taxon>
        <taxon>Bromelioideae</taxon>
        <taxon>Ananas</taxon>
    </lineage>
</organism>
<dbReference type="AlphaFoldDB" id="A0A199VFR7"/>
<evidence type="ECO:0000256" key="5">
    <source>
        <dbReference type="ARBA" id="ARBA00022821"/>
    </source>
</evidence>
<sequence>MEALEALFGNCSQKLSALIQDEAAMILGVKEELGKLQRRMKRIDGALKKTGRERTEDAAWLNELRSILDEANDLFDDVRHEGEKLPAASSSSSVLSIPCCLPMFSFFNSIRVRHNLAIRIRALNNRIGEVAKDQWIFNLESVKTVGRVAASMSSTRETCEIMEADVVGREIEDAADELVEMIVTNRRRNFQVAAVAGMGGIGKTTLAQKVYNNPRIGDHFQVKIWMCVTQKYSVVRLLQDIIRKAGGSHGSAERVSDLLPILSRTLGGRRIFLVLDDVWRSDVWTDLLRNPLKNGAASGCVLATTRDQNAAMRMGAKHIHRVEKMSVASGWELLCKRTYLEEEEEEEEEEDAQSLRSVGVQIVNKCGGLPLAIKVIAGVLTTKEKSKREWERVLKSNAWSMSELPEEFRGALYLSYHDLPPHLKQCFLSFCLYPEDDVHCIWDLRRMWVAEGFVKQEEGLTMEEFATMPTTSTSRPIAAFEACLIGKNGLSCSETALRALRILKVERAHSLSVIEDFLFITELKIIKNDGMERISNLPALRKLTIWDNSALKCVDNLVALQYLELKDYSMKSLPEWLLRLAQQRAHLRDNNLELVMRCSAAIIQRCLKGGPDWPIIECFSRVSAYTEDRSAYLEYTKQSGCYRTNQ</sequence>
<feature type="domain" description="Disease resistance N-terminal" evidence="8">
    <location>
        <begin position="11"/>
        <end position="89"/>
    </location>
</feature>
<dbReference type="GO" id="GO:0043531">
    <property type="term" value="F:ADP binding"/>
    <property type="evidence" value="ECO:0007669"/>
    <property type="project" value="InterPro"/>
</dbReference>
<proteinExistence type="inferred from homology"/>
<dbReference type="InterPro" id="IPR027417">
    <property type="entry name" value="P-loop_NTPase"/>
</dbReference>
<dbReference type="Proteomes" id="UP000092600">
    <property type="component" value="Unassembled WGS sequence"/>
</dbReference>
<dbReference type="InterPro" id="IPR036388">
    <property type="entry name" value="WH-like_DNA-bd_sf"/>
</dbReference>
<comment type="similarity">
    <text evidence="1">Belongs to the disease resistance NB-LRR family.</text>
</comment>
<evidence type="ECO:0000256" key="4">
    <source>
        <dbReference type="ARBA" id="ARBA00022741"/>
    </source>
</evidence>
<name>A0A199VFR7_ANACO</name>
<dbReference type="Gene3D" id="1.10.10.10">
    <property type="entry name" value="Winged helix-like DNA-binding domain superfamily/Winged helix DNA-binding domain"/>
    <property type="match status" value="1"/>
</dbReference>
<dbReference type="Gene3D" id="3.80.10.10">
    <property type="entry name" value="Ribonuclease Inhibitor"/>
    <property type="match status" value="1"/>
</dbReference>
<protein>
    <submittedName>
        <fullName evidence="9">Putative disease resistance protein RGA1</fullName>
    </submittedName>
</protein>
<dbReference type="SUPFAM" id="SSF52540">
    <property type="entry name" value="P-loop containing nucleoside triphosphate hydrolases"/>
    <property type="match status" value="1"/>
</dbReference>
<evidence type="ECO:0000256" key="2">
    <source>
        <dbReference type="ARBA" id="ARBA00022614"/>
    </source>
</evidence>
<dbReference type="InterPro" id="IPR002182">
    <property type="entry name" value="NB-ARC"/>
</dbReference>
<dbReference type="InterPro" id="IPR041118">
    <property type="entry name" value="Rx_N"/>
</dbReference>
<dbReference type="Gene3D" id="1.10.8.430">
    <property type="entry name" value="Helical domain of apoptotic protease-activating factors"/>
    <property type="match status" value="1"/>
</dbReference>
<dbReference type="PANTHER" id="PTHR36766:SF70">
    <property type="entry name" value="DISEASE RESISTANCE PROTEIN RGA4"/>
    <property type="match status" value="1"/>
</dbReference>
<evidence type="ECO:0000313" key="10">
    <source>
        <dbReference type="Proteomes" id="UP000092600"/>
    </source>
</evidence>
<dbReference type="InterPro" id="IPR032675">
    <property type="entry name" value="LRR_dom_sf"/>
</dbReference>
<dbReference type="GO" id="GO:0006952">
    <property type="term" value="P:defense response"/>
    <property type="evidence" value="ECO:0007669"/>
    <property type="project" value="UniProtKB-KW"/>
</dbReference>
<dbReference type="PRINTS" id="PR00364">
    <property type="entry name" value="DISEASERSIST"/>
</dbReference>
<reference evidence="9 10" key="1">
    <citation type="journal article" date="2016" name="DNA Res.">
        <title>The draft genome of MD-2 pineapple using hybrid error correction of long reads.</title>
        <authorList>
            <person name="Redwan R.M."/>
            <person name="Saidin A."/>
            <person name="Kumar S.V."/>
        </authorList>
    </citation>
    <scope>NUCLEOTIDE SEQUENCE [LARGE SCALE GENOMIC DNA]</scope>
    <source>
        <strain evidence="10">cv. MD2</strain>
        <tissue evidence="9">Leaf</tissue>
    </source>
</reference>
<evidence type="ECO:0000313" key="9">
    <source>
        <dbReference type="EMBL" id="OAY75858.1"/>
    </source>
</evidence>
<evidence type="ECO:0000259" key="8">
    <source>
        <dbReference type="Pfam" id="PF18052"/>
    </source>
</evidence>
<comment type="caution">
    <text evidence="9">The sequence shown here is derived from an EMBL/GenBank/DDBJ whole genome shotgun (WGS) entry which is preliminary data.</text>
</comment>
<dbReference type="PANTHER" id="PTHR36766">
    <property type="entry name" value="PLANT BROAD-SPECTRUM MILDEW RESISTANCE PROTEIN RPW8"/>
    <property type="match status" value="1"/>
</dbReference>
<dbReference type="Gene3D" id="1.20.5.4130">
    <property type="match status" value="1"/>
</dbReference>
<dbReference type="SUPFAM" id="SSF52047">
    <property type="entry name" value="RNI-like"/>
    <property type="match status" value="1"/>
</dbReference>
<keyword evidence="3" id="KW-0677">Repeat</keyword>
<dbReference type="InterPro" id="IPR042197">
    <property type="entry name" value="Apaf_helical"/>
</dbReference>